<keyword evidence="1" id="KW-0812">Transmembrane</keyword>
<keyword evidence="1" id="KW-1133">Transmembrane helix</keyword>
<comment type="caution">
    <text evidence="2">The sequence shown here is derived from an EMBL/GenBank/DDBJ whole genome shotgun (WGS) entry which is preliminary data.</text>
</comment>
<dbReference type="SUPFAM" id="SSF53850">
    <property type="entry name" value="Periplasmic binding protein-like II"/>
    <property type="match status" value="1"/>
</dbReference>
<proteinExistence type="predicted"/>
<dbReference type="Gene3D" id="3.40.190.10">
    <property type="entry name" value="Periplasmic binding protein-like II"/>
    <property type="match status" value="2"/>
</dbReference>
<evidence type="ECO:0000313" key="2">
    <source>
        <dbReference type="EMBL" id="KAB8033441.1"/>
    </source>
</evidence>
<keyword evidence="1" id="KW-0472">Membrane</keyword>
<keyword evidence="3" id="KW-1185">Reference proteome</keyword>
<evidence type="ECO:0000313" key="3">
    <source>
        <dbReference type="Proteomes" id="UP000442694"/>
    </source>
</evidence>
<dbReference type="PANTHER" id="PTHR38834:SF3">
    <property type="entry name" value="SOLUTE-BINDING PROTEIN FAMILY 3_N-TERMINAL DOMAIN-CONTAINING PROTEIN"/>
    <property type="match status" value="1"/>
</dbReference>
<dbReference type="AlphaFoldDB" id="A0A833JEX7"/>
<dbReference type="Proteomes" id="UP000442694">
    <property type="component" value="Unassembled WGS sequence"/>
</dbReference>
<sequence length="252" mass="29129">MALLKKIKILIFYGYILIFTLLISHNKLFAKNVDFEIIAGINPPLFIKFDGIKSQGIGVEILIAALLKNNIKFKISETDLPWTRAVNLATQKNSLTFLLRSIGREKSFKWISSLYDENSIIVNLKKNPQITSFTQINSLKKIGALAGSSADIILKRLELNDKYYPCKSDMQCLELLSQEKIDAWISTTKKLIYNVKKKNYNNIMNKYFILEKCQIWVATSLQTQEEDLQELKIALDKYKQTSQYKVILRKYD</sequence>
<feature type="transmembrane region" description="Helical" evidence="1">
    <location>
        <begin position="7"/>
        <end position="25"/>
    </location>
</feature>
<evidence type="ECO:0000256" key="1">
    <source>
        <dbReference type="SAM" id="Phobius"/>
    </source>
</evidence>
<accession>A0A833JEX7</accession>
<dbReference type="EMBL" id="WFLN01000004">
    <property type="protein sequence ID" value="KAB8033441.1"/>
    <property type="molecule type" value="Genomic_DNA"/>
</dbReference>
<organism evidence="2 3">
    <name type="scientific">Fluviispira multicolorata</name>
    <dbReference type="NCBI Taxonomy" id="2654512"/>
    <lineage>
        <taxon>Bacteria</taxon>
        <taxon>Pseudomonadati</taxon>
        <taxon>Bdellovibrionota</taxon>
        <taxon>Oligoflexia</taxon>
        <taxon>Silvanigrellales</taxon>
        <taxon>Silvanigrellaceae</taxon>
        <taxon>Fluviispira</taxon>
    </lineage>
</organism>
<name>A0A833JEX7_9BACT</name>
<dbReference type="PANTHER" id="PTHR38834">
    <property type="entry name" value="PERIPLASMIC SUBSTRATE BINDING PROTEIN FAMILY 3"/>
    <property type="match status" value="1"/>
</dbReference>
<dbReference type="RefSeq" id="WP_152211527.1">
    <property type="nucleotide sequence ID" value="NZ_WFLN01000004.1"/>
</dbReference>
<protein>
    <submittedName>
        <fullName evidence="2">Transporter substrate-binding domain-containing protein</fullName>
    </submittedName>
</protein>
<gene>
    <name evidence="2" type="ORF">GCL57_01700</name>
</gene>
<reference evidence="2 3" key="1">
    <citation type="submission" date="2019-10" db="EMBL/GenBank/DDBJ databases">
        <title>New genus of Silvanigrellaceae.</title>
        <authorList>
            <person name="Pitt A."/>
            <person name="Hahn M.W."/>
        </authorList>
    </citation>
    <scope>NUCLEOTIDE SEQUENCE [LARGE SCALE GENOMIC DNA]</scope>
    <source>
        <strain evidence="2 3">33A1-SZDP</strain>
    </source>
</reference>